<evidence type="ECO:0000256" key="3">
    <source>
        <dbReference type="ARBA" id="ARBA00022692"/>
    </source>
</evidence>
<evidence type="ECO:0000256" key="6">
    <source>
        <dbReference type="SAM" id="Phobius"/>
    </source>
</evidence>
<evidence type="ECO:0000256" key="1">
    <source>
        <dbReference type="ARBA" id="ARBA00004370"/>
    </source>
</evidence>
<evidence type="ECO:0000259" key="7">
    <source>
        <dbReference type="Pfam" id="PF04884"/>
    </source>
</evidence>
<evidence type="ECO:0000256" key="5">
    <source>
        <dbReference type="ARBA" id="ARBA00023136"/>
    </source>
</evidence>
<dbReference type="WBParaSite" id="ACRNAN_scaffold2329.g29096.t1">
    <property type="protein sequence ID" value="ACRNAN_scaffold2329.g29096.t1"/>
    <property type="gene ID" value="ACRNAN_scaffold2329.g29096"/>
</dbReference>
<comment type="subcellular location">
    <subcellularLocation>
        <location evidence="1">Membrane</location>
    </subcellularLocation>
</comment>
<feature type="transmembrane region" description="Helical" evidence="6">
    <location>
        <begin position="206"/>
        <end position="224"/>
    </location>
</feature>
<accession>A0A914DF23</accession>
<dbReference type="GO" id="GO:0016020">
    <property type="term" value="C:membrane"/>
    <property type="evidence" value="ECO:0007669"/>
    <property type="project" value="UniProtKB-SubCell"/>
</dbReference>
<dbReference type="AlphaFoldDB" id="A0A914DF23"/>
<reference evidence="9" key="1">
    <citation type="submission" date="2022-11" db="UniProtKB">
        <authorList>
            <consortium name="WormBaseParasite"/>
        </authorList>
    </citation>
    <scope>IDENTIFICATION</scope>
</reference>
<keyword evidence="5 6" id="KW-0472">Membrane</keyword>
<evidence type="ECO:0000256" key="2">
    <source>
        <dbReference type="ARBA" id="ARBA00007558"/>
    </source>
</evidence>
<sequence length="396" mass="44195">MVYVEEYNGNPQAEFDELTKTVKKTSVLSSKWSSFSTGFIALFSSVFLPQGYPYTVTSDYLQYQIWDTIQAFASSLSGALSTSAVLRGVGVGNESATVLAASLTWLLKDGTGMVGRIIFAWAKGSALDSDCKRWRLVADILNDLAFFIELLSPHLPRIFFAPLACAASLFRSIVGVAGGATRTAITRHQARRENLADVAAKDGSQETLVNVFSLIISLILLPLVDGRHELVWTLFVLFTGVHLGANYRAVRALHLDTLNQSRLAIAVRQFIADRTVPKISEANEREPLFEQVTGPRHYGCQIQKTLGDDSGLFKLDNFSTIRFDQRRNEGWISLETSATPDNQLESAFCLEYRAFANKWPETKQIADFRAKMKAIGWNLSSHQLSFDEWRYRVKGE</sequence>
<feature type="transmembrane region" description="Helical" evidence="6">
    <location>
        <begin position="32"/>
        <end position="52"/>
    </location>
</feature>
<evidence type="ECO:0000313" key="8">
    <source>
        <dbReference type="Proteomes" id="UP000887540"/>
    </source>
</evidence>
<evidence type="ECO:0000256" key="4">
    <source>
        <dbReference type="ARBA" id="ARBA00022989"/>
    </source>
</evidence>
<feature type="transmembrane region" description="Helical" evidence="6">
    <location>
        <begin position="159"/>
        <end position="185"/>
    </location>
</feature>
<keyword evidence="4 6" id="KW-1133">Transmembrane helix</keyword>
<keyword evidence="8" id="KW-1185">Reference proteome</keyword>
<proteinExistence type="inferred from homology"/>
<evidence type="ECO:0000313" key="9">
    <source>
        <dbReference type="WBParaSite" id="ACRNAN_scaffold2329.g29096.t1"/>
    </source>
</evidence>
<dbReference type="Proteomes" id="UP000887540">
    <property type="component" value="Unplaced"/>
</dbReference>
<feature type="domain" description="Protein root UVB sensitive/RUS" evidence="7">
    <location>
        <begin position="39"/>
        <end position="272"/>
    </location>
</feature>
<dbReference type="PANTHER" id="PTHR12770:SF31">
    <property type="entry name" value="RUS FAMILY MEMBER 1"/>
    <property type="match status" value="1"/>
</dbReference>
<dbReference type="PANTHER" id="PTHR12770">
    <property type="entry name" value="RUS1 FAMILY PROTEIN C16ORF58"/>
    <property type="match status" value="1"/>
</dbReference>
<feature type="transmembrane region" description="Helical" evidence="6">
    <location>
        <begin position="230"/>
        <end position="250"/>
    </location>
</feature>
<keyword evidence="3 6" id="KW-0812">Transmembrane</keyword>
<organism evidence="8 9">
    <name type="scientific">Acrobeloides nanus</name>
    <dbReference type="NCBI Taxonomy" id="290746"/>
    <lineage>
        <taxon>Eukaryota</taxon>
        <taxon>Metazoa</taxon>
        <taxon>Ecdysozoa</taxon>
        <taxon>Nematoda</taxon>
        <taxon>Chromadorea</taxon>
        <taxon>Rhabditida</taxon>
        <taxon>Tylenchina</taxon>
        <taxon>Cephalobomorpha</taxon>
        <taxon>Cephaloboidea</taxon>
        <taxon>Cephalobidae</taxon>
        <taxon>Acrobeloides</taxon>
    </lineage>
</organism>
<protein>
    <recommendedName>
        <fullName evidence="7">Protein root UVB sensitive/RUS domain-containing protein</fullName>
    </recommendedName>
</protein>
<dbReference type="InterPro" id="IPR054549">
    <property type="entry name" value="UVB_sens_RUS_dom"/>
</dbReference>
<comment type="similarity">
    <text evidence="2">Belongs to the RUS1 family.</text>
</comment>
<dbReference type="InterPro" id="IPR006968">
    <property type="entry name" value="RUS_fam"/>
</dbReference>
<name>A0A914DF23_9BILA</name>
<dbReference type="Pfam" id="PF04884">
    <property type="entry name" value="UVB_sens_prot"/>
    <property type="match status" value="1"/>
</dbReference>